<proteinExistence type="predicted"/>
<accession>A0A6A3NGD7</accession>
<dbReference type="Gene3D" id="2.130.10.10">
    <property type="entry name" value="YVTN repeat-like/Quinoprotein amine dehydrogenase"/>
    <property type="match status" value="2"/>
</dbReference>
<sequence length="495" mass="52355">MAGRHLRLEEYASSGIAVESEDVGDVLSRVKVRPMHADKRSARLSLNDDEKGDGVAHRAGASHHQNDRYMEAFDAAFEELSAAEAARSGRERHELGEAADGSSAAVMTLKRASSATTDPTQELGGAWLQGPSAPEGELHAVSAQPLMCMSLSADESEAVVGSSDHALYVVPLGGSVSSRASRSSGSRLRTLYTKRYGHTEWVTCVAHLPDRRVISGGMDSKLCLWDATGVKCEDLLGHSGSVSCVLAVGDEAALSAGYDKMLRLWNVSRRASSRQREVSVIKAGTAPILDVSLLLGGQQAAVCGDRDGGVQMIDLQANKVLRKHANAHRGHTTSVLGSRGDGTDEGSVFFSGGQDGAVKVWDSRQKTAAFSLDLHVDPRSGKSGAVGFLREPVGDANTLITGGADGVINVLDKRQSYGVVHSFTEHLDFIYSLHVRSQLCFSGAGNGMLHVHDWKQGKLLYGLGANQAAVRAVAASVNQLVAAGDDGGVVVYDMK</sequence>
<feature type="repeat" description="WD" evidence="3">
    <location>
        <begin position="235"/>
        <end position="275"/>
    </location>
</feature>
<dbReference type="InterPro" id="IPR019775">
    <property type="entry name" value="WD40_repeat_CS"/>
</dbReference>
<dbReference type="InterPro" id="IPR020472">
    <property type="entry name" value="WD40_PAC1"/>
</dbReference>
<evidence type="ECO:0000313" key="9">
    <source>
        <dbReference type="Proteomes" id="UP000434957"/>
    </source>
</evidence>
<dbReference type="Pfam" id="PF00400">
    <property type="entry name" value="WD40"/>
    <property type="match status" value="3"/>
</dbReference>
<feature type="region of interest" description="Disordered" evidence="4">
    <location>
        <begin position="37"/>
        <end position="62"/>
    </location>
</feature>
<dbReference type="GO" id="GO:1990234">
    <property type="term" value="C:transferase complex"/>
    <property type="evidence" value="ECO:0007669"/>
    <property type="project" value="UniProtKB-ARBA"/>
</dbReference>
<dbReference type="EMBL" id="QXFU01000095">
    <property type="protein sequence ID" value="KAE9044555.1"/>
    <property type="molecule type" value="Genomic_DNA"/>
</dbReference>
<name>A0A6A3NGD7_9STRA</name>
<dbReference type="PANTHER" id="PTHR22847:SF637">
    <property type="entry name" value="WD REPEAT DOMAIN 5B"/>
    <property type="match status" value="1"/>
</dbReference>
<dbReference type="EMBL" id="QXFV01000091">
    <property type="protein sequence ID" value="KAE9050166.1"/>
    <property type="molecule type" value="Genomic_DNA"/>
</dbReference>
<dbReference type="InterPro" id="IPR036322">
    <property type="entry name" value="WD40_repeat_dom_sf"/>
</dbReference>
<comment type="caution">
    <text evidence="5">The sequence shown here is derived from an EMBL/GenBank/DDBJ whole genome shotgun (WGS) entry which is preliminary data.</text>
</comment>
<feature type="compositionally biased region" description="Basic and acidic residues" evidence="4">
    <location>
        <begin position="37"/>
        <end position="56"/>
    </location>
</feature>
<dbReference type="PROSITE" id="PS00678">
    <property type="entry name" value="WD_REPEATS_1"/>
    <property type="match status" value="1"/>
</dbReference>
<dbReference type="SMART" id="SM00320">
    <property type="entry name" value="WD40"/>
    <property type="match status" value="8"/>
</dbReference>
<evidence type="ECO:0000256" key="1">
    <source>
        <dbReference type="ARBA" id="ARBA00022574"/>
    </source>
</evidence>
<evidence type="ECO:0000313" key="5">
    <source>
        <dbReference type="EMBL" id="KAE9044555.1"/>
    </source>
</evidence>
<evidence type="ECO:0000313" key="7">
    <source>
        <dbReference type="EMBL" id="KAE9357135.1"/>
    </source>
</evidence>
<dbReference type="InterPro" id="IPR001680">
    <property type="entry name" value="WD40_rpt"/>
</dbReference>
<keyword evidence="9" id="KW-1185">Reference proteome</keyword>
<dbReference type="EMBL" id="QXFT01000058">
    <property type="protein sequence ID" value="KAE9357135.1"/>
    <property type="molecule type" value="Genomic_DNA"/>
</dbReference>
<evidence type="ECO:0000256" key="3">
    <source>
        <dbReference type="PROSITE-ProRule" id="PRU00221"/>
    </source>
</evidence>
<feature type="repeat" description="WD" evidence="3">
    <location>
        <begin position="195"/>
        <end position="226"/>
    </location>
</feature>
<dbReference type="AlphaFoldDB" id="A0A6A3NGD7"/>
<evidence type="ECO:0000313" key="8">
    <source>
        <dbReference type="Proteomes" id="UP000429607"/>
    </source>
</evidence>
<dbReference type="Proteomes" id="UP000435112">
    <property type="component" value="Unassembled WGS sequence"/>
</dbReference>
<organism evidence="5 10">
    <name type="scientific">Phytophthora rubi</name>
    <dbReference type="NCBI Taxonomy" id="129364"/>
    <lineage>
        <taxon>Eukaryota</taxon>
        <taxon>Sar</taxon>
        <taxon>Stramenopiles</taxon>
        <taxon>Oomycota</taxon>
        <taxon>Peronosporomycetes</taxon>
        <taxon>Peronosporales</taxon>
        <taxon>Peronosporaceae</taxon>
        <taxon>Phytophthora</taxon>
    </lineage>
</organism>
<reference evidence="8 10" key="1">
    <citation type="submission" date="2018-09" db="EMBL/GenBank/DDBJ databases">
        <title>Genomic investigation of the strawberry pathogen Phytophthora fragariae indicates pathogenicity is determined by transcriptional variation in three key races.</title>
        <authorList>
            <person name="Adams T.M."/>
            <person name="Armitage A.D."/>
            <person name="Sobczyk M.K."/>
            <person name="Bates H.J."/>
            <person name="Dunwell J.M."/>
            <person name="Nellist C.F."/>
            <person name="Harrison R.J."/>
        </authorList>
    </citation>
    <scope>NUCLEOTIDE SEQUENCE [LARGE SCALE GENOMIC DNA]</scope>
    <source>
        <strain evidence="6 8">SCRP249</strain>
        <strain evidence="5 10">SCRP324</strain>
        <strain evidence="7 9">SCRP333</strain>
    </source>
</reference>
<protein>
    <submittedName>
        <fullName evidence="5">Uncharacterized protein</fullName>
    </submittedName>
</protein>
<dbReference type="PRINTS" id="PR00320">
    <property type="entry name" value="GPROTEINBRPT"/>
</dbReference>
<evidence type="ECO:0000313" key="6">
    <source>
        <dbReference type="EMBL" id="KAE9050166.1"/>
    </source>
</evidence>
<dbReference type="PANTHER" id="PTHR22847">
    <property type="entry name" value="WD40 REPEAT PROTEIN"/>
    <property type="match status" value="1"/>
</dbReference>
<dbReference type="OrthoDB" id="256303at2759"/>
<evidence type="ECO:0000256" key="4">
    <source>
        <dbReference type="SAM" id="MobiDB-lite"/>
    </source>
</evidence>
<dbReference type="SUPFAM" id="SSF50978">
    <property type="entry name" value="WD40 repeat-like"/>
    <property type="match status" value="1"/>
</dbReference>
<dbReference type="Proteomes" id="UP000429607">
    <property type="component" value="Unassembled WGS sequence"/>
</dbReference>
<evidence type="ECO:0000313" key="10">
    <source>
        <dbReference type="Proteomes" id="UP000435112"/>
    </source>
</evidence>
<keyword evidence="1 3" id="KW-0853">WD repeat</keyword>
<evidence type="ECO:0000256" key="2">
    <source>
        <dbReference type="ARBA" id="ARBA00022737"/>
    </source>
</evidence>
<dbReference type="Proteomes" id="UP000434957">
    <property type="component" value="Unassembled WGS sequence"/>
</dbReference>
<feature type="region of interest" description="Disordered" evidence="4">
    <location>
        <begin position="85"/>
        <end position="104"/>
    </location>
</feature>
<feature type="repeat" description="WD" evidence="3">
    <location>
        <begin position="328"/>
        <end position="371"/>
    </location>
</feature>
<keyword evidence="2" id="KW-0677">Repeat</keyword>
<feature type="compositionally biased region" description="Basic and acidic residues" evidence="4">
    <location>
        <begin position="87"/>
        <end position="96"/>
    </location>
</feature>
<dbReference type="PROSITE" id="PS50082">
    <property type="entry name" value="WD_REPEATS_2"/>
    <property type="match status" value="3"/>
</dbReference>
<dbReference type="InterPro" id="IPR015943">
    <property type="entry name" value="WD40/YVTN_repeat-like_dom_sf"/>
</dbReference>
<gene>
    <name evidence="6" type="ORF">PR001_g2615</name>
    <name evidence="5" type="ORF">PR002_g2741</name>
    <name evidence="7" type="ORF">PR003_g1961</name>
</gene>